<evidence type="ECO:0000313" key="3">
    <source>
        <dbReference type="Proteomes" id="UP000257109"/>
    </source>
</evidence>
<accession>A0A371ERQ3</accession>
<reference evidence="2" key="1">
    <citation type="submission" date="2018-05" db="EMBL/GenBank/DDBJ databases">
        <title>Draft genome of Mucuna pruriens seed.</title>
        <authorList>
            <person name="Nnadi N.E."/>
            <person name="Vos R."/>
            <person name="Hasami M.H."/>
            <person name="Devisetty U.K."/>
            <person name="Aguiy J.C."/>
        </authorList>
    </citation>
    <scope>NUCLEOTIDE SEQUENCE [LARGE SCALE GENOMIC DNA]</scope>
    <source>
        <strain evidence="2">JCA_2017</strain>
    </source>
</reference>
<evidence type="ECO:0000313" key="2">
    <source>
        <dbReference type="EMBL" id="RDX68694.1"/>
    </source>
</evidence>
<comment type="caution">
    <text evidence="2">The sequence shown here is derived from an EMBL/GenBank/DDBJ whole genome shotgun (WGS) entry which is preliminary data.</text>
</comment>
<evidence type="ECO:0000259" key="1">
    <source>
        <dbReference type="Pfam" id="PF07727"/>
    </source>
</evidence>
<feature type="domain" description="Reverse transcriptase Ty1/copia-type" evidence="1">
    <location>
        <begin position="54"/>
        <end position="122"/>
    </location>
</feature>
<dbReference type="EMBL" id="QJKJ01012430">
    <property type="protein sequence ID" value="RDX68694.1"/>
    <property type="molecule type" value="Genomic_DNA"/>
</dbReference>
<organism evidence="2 3">
    <name type="scientific">Mucuna pruriens</name>
    <name type="common">Velvet bean</name>
    <name type="synonym">Dolichos pruriens</name>
    <dbReference type="NCBI Taxonomy" id="157652"/>
    <lineage>
        <taxon>Eukaryota</taxon>
        <taxon>Viridiplantae</taxon>
        <taxon>Streptophyta</taxon>
        <taxon>Embryophyta</taxon>
        <taxon>Tracheophyta</taxon>
        <taxon>Spermatophyta</taxon>
        <taxon>Magnoliopsida</taxon>
        <taxon>eudicotyledons</taxon>
        <taxon>Gunneridae</taxon>
        <taxon>Pentapetalae</taxon>
        <taxon>rosids</taxon>
        <taxon>fabids</taxon>
        <taxon>Fabales</taxon>
        <taxon>Fabaceae</taxon>
        <taxon>Papilionoideae</taxon>
        <taxon>50 kb inversion clade</taxon>
        <taxon>NPAAA clade</taxon>
        <taxon>indigoferoid/millettioid clade</taxon>
        <taxon>Phaseoleae</taxon>
        <taxon>Mucuna</taxon>
    </lineage>
</organism>
<feature type="non-terminal residue" evidence="2">
    <location>
        <position position="1"/>
    </location>
</feature>
<protein>
    <submittedName>
        <fullName evidence="2">Copia protein</fullName>
    </submittedName>
</protein>
<gene>
    <name evidence="2" type="primary">GIP</name>
    <name evidence="2" type="ORF">CR513_52295</name>
</gene>
<dbReference type="Pfam" id="PF07727">
    <property type="entry name" value="RVT_2"/>
    <property type="match status" value="1"/>
</dbReference>
<proteinExistence type="predicted"/>
<keyword evidence="3" id="KW-1185">Reference proteome</keyword>
<dbReference type="STRING" id="157652.A0A371ERQ3"/>
<dbReference type="OrthoDB" id="1917367at2759"/>
<dbReference type="AlphaFoldDB" id="A0A371ERQ3"/>
<dbReference type="InterPro" id="IPR013103">
    <property type="entry name" value="RVT_2"/>
</dbReference>
<dbReference type="Proteomes" id="UP000257109">
    <property type="component" value="Unassembled WGS sequence"/>
</dbReference>
<sequence length="129" mass="15417">MNPIIERRSQRNRQRPMEDQLINLVLFSNYDPLTFDEVVQYLKWRKEMNEEMTSIERNNRHKAIDVKWMYKTKLKQNGEVDKLKTRLVVKGYKQNFDVDYKEIFAPVAQLDTIRLTIALAGQHLGLFSN</sequence>
<name>A0A371ERQ3_MUCPR</name>